<dbReference type="NCBIfam" id="TIGR01464">
    <property type="entry name" value="hemE"/>
    <property type="match status" value="1"/>
</dbReference>
<evidence type="ECO:0000256" key="8">
    <source>
        <dbReference type="RuleBase" id="RU000554"/>
    </source>
</evidence>
<dbReference type="Gene3D" id="3.20.20.210">
    <property type="match status" value="1"/>
</dbReference>
<keyword evidence="4 7" id="KW-0210">Decarboxylase</keyword>
<keyword evidence="7" id="KW-0963">Cytoplasm</keyword>
<evidence type="ECO:0000259" key="10">
    <source>
        <dbReference type="PROSITE" id="PS00906"/>
    </source>
</evidence>
<comment type="caution">
    <text evidence="12">The sequence shown here is derived from an EMBL/GenBank/DDBJ whole genome shotgun (WGS) entry which is preliminary data.</text>
</comment>
<dbReference type="PANTHER" id="PTHR21091:SF169">
    <property type="entry name" value="UROPORPHYRINOGEN DECARBOXYLASE"/>
    <property type="match status" value="1"/>
</dbReference>
<feature type="binding site" evidence="7">
    <location>
        <position position="162"/>
    </location>
    <ligand>
        <name>substrate</name>
    </ligand>
</feature>
<evidence type="ECO:0000256" key="2">
    <source>
        <dbReference type="ARBA" id="ARBA00009935"/>
    </source>
</evidence>
<feature type="binding site" evidence="7">
    <location>
        <begin position="37"/>
        <end position="41"/>
    </location>
    <ligand>
        <name>substrate</name>
    </ligand>
</feature>
<reference evidence="12 13" key="1">
    <citation type="submission" date="2024-09" db="EMBL/GenBank/DDBJ databases">
        <authorList>
            <person name="Sun Q."/>
            <person name="Mori K."/>
        </authorList>
    </citation>
    <scope>NUCLEOTIDE SEQUENCE [LARGE SCALE GENOMIC DNA]</scope>
    <source>
        <strain evidence="12 13">JCM 12822</strain>
    </source>
</reference>
<evidence type="ECO:0000256" key="3">
    <source>
        <dbReference type="ARBA" id="ARBA00012288"/>
    </source>
</evidence>
<comment type="caution">
    <text evidence="7">Lacks conserved residue(s) required for the propagation of feature annotation.</text>
</comment>
<evidence type="ECO:0000313" key="12">
    <source>
        <dbReference type="EMBL" id="MFB9861060.1"/>
    </source>
</evidence>
<feature type="binding site" evidence="7">
    <location>
        <position position="86"/>
    </location>
    <ligand>
        <name>substrate</name>
    </ligand>
</feature>
<evidence type="ECO:0000256" key="4">
    <source>
        <dbReference type="ARBA" id="ARBA00022793"/>
    </source>
</evidence>
<name>A0ABV5Z4L9_9STAP</name>
<evidence type="ECO:0000256" key="7">
    <source>
        <dbReference type="HAMAP-Rule" id="MF_00218"/>
    </source>
</evidence>
<feature type="binding site" evidence="7">
    <location>
        <position position="217"/>
    </location>
    <ligand>
        <name>substrate</name>
    </ligand>
</feature>
<dbReference type="SUPFAM" id="SSF51726">
    <property type="entry name" value="UROD/MetE-like"/>
    <property type="match status" value="1"/>
</dbReference>
<evidence type="ECO:0000259" key="11">
    <source>
        <dbReference type="PROSITE" id="PS00907"/>
    </source>
</evidence>
<dbReference type="HAMAP" id="MF_00218">
    <property type="entry name" value="URO_D"/>
    <property type="match status" value="1"/>
</dbReference>
<dbReference type="GO" id="GO:0004853">
    <property type="term" value="F:uroporphyrinogen decarboxylase activity"/>
    <property type="evidence" value="ECO:0007669"/>
    <property type="project" value="UniProtKB-EC"/>
</dbReference>
<comment type="catalytic activity">
    <reaction evidence="7 8">
        <text>uroporphyrinogen III + 4 H(+) = coproporphyrinogen III + 4 CO2</text>
        <dbReference type="Rhea" id="RHEA:19865"/>
        <dbReference type="ChEBI" id="CHEBI:15378"/>
        <dbReference type="ChEBI" id="CHEBI:16526"/>
        <dbReference type="ChEBI" id="CHEBI:57308"/>
        <dbReference type="ChEBI" id="CHEBI:57309"/>
        <dbReference type="EC" id="4.1.1.37"/>
    </reaction>
</comment>
<dbReference type="PANTHER" id="PTHR21091">
    <property type="entry name" value="METHYLTETRAHYDROFOLATE:HOMOCYSTEINE METHYLTRANSFERASE RELATED"/>
    <property type="match status" value="1"/>
</dbReference>
<organism evidence="12 13">
    <name type="scientific">Salinicoccus siamensis</name>
    <dbReference type="NCBI Taxonomy" id="381830"/>
    <lineage>
        <taxon>Bacteria</taxon>
        <taxon>Bacillati</taxon>
        <taxon>Bacillota</taxon>
        <taxon>Bacilli</taxon>
        <taxon>Bacillales</taxon>
        <taxon>Staphylococcaceae</taxon>
        <taxon>Salinicoccus</taxon>
    </lineage>
</organism>
<keyword evidence="6 7" id="KW-0627">Porphyrin biosynthesis</keyword>
<comment type="subunit">
    <text evidence="7">Homodimer.</text>
</comment>
<keyword evidence="13" id="KW-1185">Reference proteome</keyword>
<evidence type="ECO:0000313" key="13">
    <source>
        <dbReference type="Proteomes" id="UP001589740"/>
    </source>
</evidence>
<evidence type="ECO:0000256" key="1">
    <source>
        <dbReference type="ARBA" id="ARBA00004804"/>
    </source>
</evidence>
<comment type="similarity">
    <text evidence="2 7 9">Belongs to the uroporphyrinogen decarboxylase family.</text>
</comment>
<protein>
    <recommendedName>
        <fullName evidence="3 7">Uroporphyrinogen decarboxylase</fullName>
        <shortName evidence="7">UPD</shortName>
        <shortName evidence="7">URO-D</shortName>
        <ecNumber evidence="3 7">4.1.1.37</ecNumber>
    </recommendedName>
</protein>
<dbReference type="InterPro" id="IPR038071">
    <property type="entry name" value="UROD/MetE-like_sf"/>
</dbReference>
<feature type="site" description="Transition state stabilizer" evidence="7">
    <location>
        <position position="86"/>
    </location>
</feature>
<dbReference type="RefSeq" id="WP_380570659.1">
    <property type="nucleotide sequence ID" value="NZ_JBHMAH010000028.1"/>
</dbReference>
<dbReference type="PROSITE" id="PS00907">
    <property type="entry name" value="UROD_2"/>
    <property type="match status" value="1"/>
</dbReference>
<feature type="binding site" evidence="7">
    <location>
        <position position="329"/>
    </location>
    <ligand>
        <name>substrate</name>
    </ligand>
</feature>
<comment type="subcellular location">
    <subcellularLocation>
        <location evidence="7">Cytoplasm</location>
    </subcellularLocation>
</comment>
<keyword evidence="5 7" id="KW-0456">Lyase</keyword>
<evidence type="ECO:0000256" key="6">
    <source>
        <dbReference type="ARBA" id="ARBA00023244"/>
    </source>
</evidence>
<feature type="domain" description="Uroporphyrinogen decarboxylase (URO-D)" evidence="10">
    <location>
        <begin position="32"/>
        <end position="41"/>
    </location>
</feature>
<sequence length="354" mass="39890">MLGGYIYKLEENDVFNDTILKAARGEKTNHTPVWFMRQVGRSQPEYNKVKEKYSLLEITRQPELTAYLTGTPVENYNVDAAVLYKDIVSPLAPMGIDVDIKPGVGPVISNPIRDIKDVEKLGELDPYKDLDYIYKTIKILTEEKLQVPLIGFCGAPFTVASYMIEGGPTKNYHKTKTMMYNQPETWFKLMDKLTEMSIRYLGAQVDSGAKLIQIFDSWGGALSKEDYAYYLSPSMDKIIRAVQEKGVPIIVFGIGASHLIPEWNKLSMDVMGLDWRTSINEAREMGVKKALQGNLDPALLLADWSVIEARAKDILDQGNNEGHIFNLGHGVFPEVEPDTLKRLTAFVHEYSKGK</sequence>
<dbReference type="Proteomes" id="UP001589740">
    <property type="component" value="Unassembled WGS sequence"/>
</dbReference>
<dbReference type="PROSITE" id="PS00906">
    <property type="entry name" value="UROD_1"/>
    <property type="match status" value="1"/>
</dbReference>
<comment type="function">
    <text evidence="7">Catalyzes the decarboxylation of four acetate groups of uroporphyrinogen-III to yield coproporphyrinogen-III.</text>
</comment>
<accession>A0ABV5Z4L9</accession>
<dbReference type="CDD" id="cd00717">
    <property type="entry name" value="URO-D"/>
    <property type="match status" value="1"/>
</dbReference>
<proteinExistence type="inferred from homology"/>
<gene>
    <name evidence="7 12" type="primary">hemE</name>
    <name evidence="12" type="ORF">ACFFLE_08120</name>
</gene>
<dbReference type="InterPro" id="IPR006361">
    <property type="entry name" value="Uroporphyrinogen_deCO2ase_HemE"/>
</dbReference>
<comment type="pathway">
    <text evidence="1 7 8">Porphyrin-containing compound metabolism; protoporphyrin-IX biosynthesis; coproporphyrinogen-III from 5-aminolevulinate: step 4/4.</text>
</comment>
<dbReference type="Pfam" id="PF01208">
    <property type="entry name" value="URO-D"/>
    <property type="match status" value="1"/>
</dbReference>
<dbReference type="EMBL" id="JBHMAH010000028">
    <property type="protein sequence ID" value="MFB9861060.1"/>
    <property type="molecule type" value="Genomic_DNA"/>
</dbReference>
<feature type="domain" description="Uroporphyrinogen decarboxylase (URO-D)" evidence="11">
    <location>
        <begin position="150"/>
        <end position="166"/>
    </location>
</feature>
<evidence type="ECO:0000256" key="5">
    <source>
        <dbReference type="ARBA" id="ARBA00023239"/>
    </source>
</evidence>
<evidence type="ECO:0000256" key="9">
    <source>
        <dbReference type="RuleBase" id="RU004169"/>
    </source>
</evidence>
<dbReference type="EC" id="4.1.1.37" evidence="3 7"/>
<dbReference type="InterPro" id="IPR000257">
    <property type="entry name" value="Uroporphyrinogen_deCOase"/>
</dbReference>